<keyword evidence="2" id="KW-1185">Reference proteome</keyword>
<accession>A0A0R3TZ92</accession>
<dbReference type="WBParaSite" id="HNAJ_0001319101-mRNA-1">
    <property type="protein sequence ID" value="HNAJ_0001319101-mRNA-1"/>
    <property type="gene ID" value="HNAJ_0001319101"/>
</dbReference>
<sequence>MGIEPRKAVSYFVSVSQKFESALAIPLTEMNLSKEVRLACKIDELVEGSPFSFLISSVAKGVPHQSDQQCCEGRPSYTDQQCCEGRPAFF</sequence>
<protein>
    <submittedName>
        <fullName evidence="1 3">Uncharacterized protein</fullName>
    </submittedName>
</protein>
<evidence type="ECO:0000313" key="3">
    <source>
        <dbReference type="WBParaSite" id="HNAJ_0001319101-mRNA-1"/>
    </source>
</evidence>
<proteinExistence type="predicted"/>
<evidence type="ECO:0000313" key="2">
    <source>
        <dbReference type="Proteomes" id="UP000278807"/>
    </source>
</evidence>
<dbReference type="EMBL" id="UZAE01015064">
    <property type="protein sequence ID" value="VDO15133.1"/>
    <property type="molecule type" value="Genomic_DNA"/>
</dbReference>
<dbReference type="AlphaFoldDB" id="A0A0R3TZ92"/>
<dbReference type="Proteomes" id="UP000278807">
    <property type="component" value="Unassembled WGS sequence"/>
</dbReference>
<organism evidence="3">
    <name type="scientific">Rodentolepis nana</name>
    <name type="common">Dwarf tapeworm</name>
    <name type="synonym">Hymenolepis nana</name>
    <dbReference type="NCBI Taxonomy" id="102285"/>
    <lineage>
        <taxon>Eukaryota</taxon>
        <taxon>Metazoa</taxon>
        <taxon>Spiralia</taxon>
        <taxon>Lophotrochozoa</taxon>
        <taxon>Platyhelminthes</taxon>
        <taxon>Cestoda</taxon>
        <taxon>Eucestoda</taxon>
        <taxon>Cyclophyllidea</taxon>
        <taxon>Hymenolepididae</taxon>
        <taxon>Rodentolepis</taxon>
    </lineage>
</organism>
<gene>
    <name evidence="1" type="ORF">HNAJ_LOCUS13165</name>
</gene>
<name>A0A0R3TZ92_RODNA</name>
<reference evidence="3" key="1">
    <citation type="submission" date="2017-02" db="UniProtKB">
        <authorList>
            <consortium name="WormBaseParasite"/>
        </authorList>
    </citation>
    <scope>IDENTIFICATION</scope>
</reference>
<reference evidence="1 2" key="2">
    <citation type="submission" date="2018-11" db="EMBL/GenBank/DDBJ databases">
        <authorList>
            <consortium name="Pathogen Informatics"/>
        </authorList>
    </citation>
    <scope>NUCLEOTIDE SEQUENCE [LARGE SCALE GENOMIC DNA]</scope>
</reference>
<evidence type="ECO:0000313" key="1">
    <source>
        <dbReference type="EMBL" id="VDO15133.1"/>
    </source>
</evidence>